<dbReference type="PANTHER" id="PTHR22601">
    <property type="entry name" value="ISP4 LIKE PROTEIN"/>
    <property type="match status" value="1"/>
</dbReference>
<evidence type="ECO:0000256" key="6">
    <source>
        <dbReference type="ARBA" id="ARBA00022989"/>
    </source>
</evidence>
<feature type="transmembrane region" description="Helical" evidence="8">
    <location>
        <begin position="48"/>
        <end position="70"/>
    </location>
</feature>
<protein>
    <submittedName>
        <fullName evidence="9">Uncharacterized protein</fullName>
    </submittedName>
</protein>
<keyword evidence="6 8" id="KW-1133">Transmembrane helix</keyword>
<dbReference type="InterPro" id="IPR004648">
    <property type="entry name" value="Oligpept_transpt"/>
</dbReference>
<dbReference type="GO" id="GO:0016020">
    <property type="term" value="C:membrane"/>
    <property type="evidence" value="ECO:0007669"/>
    <property type="project" value="UniProtKB-SubCell"/>
</dbReference>
<name>A0A8S2XSR4_9BILA</name>
<dbReference type="OrthoDB" id="10562933at2759"/>
<evidence type="ECO:0000256" key="2">
    <source>
        <dbReference type="ARBA" id="ARBA00022448"/>
    </source>
</evidence>
<keyword evidence="7 8" id="KW-0472">Membrane</keyword>
<evidence type="ECO:0000256" key="3">
    <source>
        <dbReference type="ARBA" id="ARBA00022692"/>
    </source>
</evidence>
<dbReference type="Pfam" id="PF03169">
    <property type="entry name" value="OPT"/>
    <property type="match status" value="1"/>
</dbReference>
<proteinExistence type="predicted"/>
<comment type="subcellular location">
    <subcellularLocation>
        <location evidence="1">Membrane</location>
        <topology evidence="1">Multi-pass membrane protein</topology>
    </subcellularLocation>
</comment>
<sequence>MCMIDPNNTVLSQLTGYRGLGMGALVFDWATITDAIGSFVSPVLVQRFAQISGLVGFVFLNWFLVPLLYYANVSNFQRLPVSITQYYYNKYGTIYDIPAEEVMCNSTIVKYH</sequence>
<accession>A0A8S2XSR4</accession>
<keyword evidence="2" id="KW-0813">Transport</keyword>
<evidence type="ECO:0000313" key="10">
    <source>
        <dbReference type="Proteomes" id="UP000681722"/>
    </source>
</evidence>
<dbReference type="GO" id="GO:0015031">
    <property type="term" value="P:protein transport"/>
    <property type="evidence" value="ECO:0007669"/>
    <property type="project" value="UniProtKB-KW"/>
</dbReference>
<gene>
    <name evidence="9" type="ORF">SRO942_LOCUS45276</name>
</gene>
<keyword evidence="3 8" id="KW-0812">Transmembrane</keyword>
<keyword evidence="4" id="KW-0571">Peptide transport</keyword>
<dbReference type="InterPro" id="IPR004813">
    <property type="entry name" value="OPT"/>
</dbReference>
<reference evidence="9" key="1">
    <citation type="submission" date="2021-02" db="EMBL/GenBank/DDBJ databases">
        <authorList>
            <person name="Nowell W R."/>
        </authorList>
    </citation>
    <scope>NUCLEOTIDE SEQUENCE</scope>
</reference>
<evidence type="ECO:0000256" key="1">
    <source>
        <dbReference type="ARBA" id="ARBA00004141"/>
    </source>
</evidence>
<dbReference type="GO" id="GO:0035673">
    <property type="term" value="F:oligopeptide transmembrane transporter activity"/>
    <property type="evidence" value="ECO:0007669"/>
    <property type="project" value="InterPro"/>
</dbReference>
<evidence type="ECO:0000256" key="5">
    <source>
        <dbReference type="ARBA" id="ARBA00022927"/>
    </source>
</evidence>
<comment type="caution">
    <text evidence="9">The sequence shown here is derived from an EMBL/GenBank/DDBJ whole genome shotgun (WGS) entry which is preliminary data.</text>
</comment>
<evidence type="ECO:0000256" key="4">
    <source>
        <dbReference type="ARBA" id="ARBA00022856"/>
    </source>
</evidence>
<dbReference type="Proteomes" id="UP000681722">
    <property type="component" value="Unassembled WGS sequence"/>
</dbReference>
<dbReference type="AlphaFoldDB" id="A0A8S2XSR4"/>
<evidence type="ECO:0000256" key="8">
    <source>
        <dbReference type="SAM" id="Phobius"/>
    </source>
</evidence>
<keyword evidence="5" id="KW-0653">Protein transport</keyword>
<organism evidence="9 10">
    <name type="scientific">Didymodactylos carnosus</name>
    <dbReference type="NCBI Taxonomy" id="1234261"/>
    <lineage>
        <taxon>Eukaryota</taxon>
        <taxon>Metazoa</taxon>
        <taxon>Spiralia</taxon>
        <taxon>Gnathifera</taxon>
        <taxon>Rotifera</taxon>
        <taxon>Eurotatoria</taxon>
        <taxon>Bdelloidea</taxon>
        <taxon>Philodinida</taxon>
        <taxon>Philodinidae</taxon>
        <taxon>Didymodactylos</taxon>
    </lineage>
</organism>
<evidence type="ECO:0000256" key="7">
    <source>
        <dbReference type="ARBA" id="ARBA00023136"/>
    </source>
</evidence>
<evidence type="ECO:0000313" key="9">
    <source>
        <dbReference type="EMBL" id="CAF4510278.1"/>
    </source>
</evidence>
<dbReference type="EMBL" id="CAJOBC010107691">
    <property type="protein sequence ID" value="CAF4510278.1"/>
    <property type="molecule type" value="Genomic_DNA"/>
</dbReference>